<sequence>MSPLRNCLCILFLTIQYPDFVLPAPAGNIPLDASAGLVTFRMTIDKEFDQLLPELQLRLLQAQQQEDDFEVVRMQLLQMNLLKLLVALDCLILLCIWYYAREAKYNPVQNV</sequence>
<feature type="chain" id="PRO_5028444846" evidence="2">
    <location>
        <begin position="24"/>
        <end position="111"/>
    </location>
</feature>
<feature type="signal peptide" evidence="2">
    <location>
        <begin position="1"/>
        <end position="23"/>
    </location>
</feature>
<dbReference type="Proteomes" id="UP000515162">
    <property type="component" value="Chromosome 3R"/>
</dbReference>
<keyword evidence="1" id="KW-0472">Membrane</keyword>
<evidence type="ECO:0000256" key="1">
    <source>
        <dbReference type="SAM" id="Phobius"/>
    </source>
</evidence>
<reference evidence="4" key="1">
    <citation type="submission" date="2025-08" db="UniProtKB">
        <authorList>
            <consortium name="RefSeq"/>
        </authorList>
    </citation>
    <scope>IDENTIFICATION</scope>
    <source>
        <strain evidence="4">Mau12</strain>
        <tissue evidence="4">Whole Body</tissue>
    </source>
</reference>
<accession>A0A6P8KVH6</accession>
<dbReference type="AlphaFoldDB" id="A0A6P8KVH6"/>
<keyword evidence="1" id="KW-1133">Transmembrane helix</keyword>
<organism evidence="3 4">
    <name type="scientific">Drosophila mauritiana</name>
    <name type="common">Fruit fly</name>
    <dbReference type="NCBI Taxonomy" id="7226"/>
    <lineage>
        <taxon>Eukaryota</taxon>
        <taxon>Metazoa</taxon>
        <taxon>Ecdysozoa</taxon>
        <taxon>Arthropoda</taxon>
        <taxon>Hexapoda</taxon>
        <taxon>Insecta</taxon>
        <taxon>Pterygota</taxon>
        <taxon>Neoptera</taxon>
        <taxon>Endopterygota</taxon>
        <taxon>Diptera</taxon>
        <taxon>Brachycera</taxon>
        <taxon>Muscomorpha</taxon>
        <taxon>Ephydroidea</taxon>
        <taxon>Drosophilidae</taxon>
        <taxon>Drosophila</taxon>
        <taxon>Sophophora</taxon>
    </lineage>
</organism>
<dbReference type="RefSeq" id="XP_033167186.1">
    <property type="nucleotide sequence ID" value="XM_033311295.1"/>
</dbReference>
<keyword evidence="2" id="KW-0732">Signal</keyword>
<keyword evidence="1" id="KW-0812">Transmembrane</keyword>
<proteinExistence type="predicted"/>
<evidence type="ECO:0000313" key="3">
    <source>
        <dbReference type="Proteomes" id="UP000515162"/>
    </source>
</evidence>
<name>A0A6P8KVH6_DROMA</name>
<gene>
    <name evidence="4" type="primary">LOC117145587</name>
</gene>
<feature type="transmembrane region" description="Helical" evidence="1">
    <location>
        <begin position="81"/>
        <end position="100"/>
    </location>
</feature>
<evidence type="ECO:0000256" key="2">
    <source>
        <dbReference type="SAM" id="SignalP"/>
    </source>
</evidence>
<protein>
    <submittedName>
        <fullName evidence="4">Uncharacterized protein LOC117145587</fullName>
    </submittedName>
</protein>
<keyword evidence="3" id="KW-1185">Reference proteome</keyword>
<dbReference type="GeneID" id="117145587"/>
<evidence type="ECO:0000313" key="4">
    <source>
        <dbReference type="RefSeq" id="XP_033167186.1"/>
    </source>
</evidence>